<sequence length="691" mass="80128">MQIHNSLDYLATGSKKGTFTLYKLKTEIDTMTTHQFTKPITAIYTTNEFTIIGMLDLIFYNIQTQEYELITKFTLPITSLFLRGQMLYSASEEATIRIFLIGKNSERNKKVENKTSHEKIVDLKYSFKQIEEIIHTAPILNVVGDGEKTYYLDVKGRIVVYPTKESYDILSSSIELKNYLFATEKNFIYCKTKEAFAVVINTDFLIRKITFSEEGGILFIKGDEKIVIYNINTREPIDEIETKCENMVFDEKNNRIVLFNKNEKMEIINGVLNDNSILYEQIEEIKFEANKIIPKIVNEKENFIYELGSESDDECIQRIKRSKKKLETKEIFHEKIKSGGHHLNGDALNLFEDGESSESIRGYSEKEFVYEQQIFIPCYVKRNKTYLLCWNDIGYLMKREGDLGNVINLKFHNNGMMDKRISDVDGCIFGWFSKSGIVLGSRNMIKFISDRIEWTNSENPLKGEIVFLTMSDNFIICVTLRSCYTINILDLNGKPLFNFSISEFVSLCCNNKKIAVFHGRLKVSILEINEFLMKQYELIYDPKLPFNFCFIENEKIYYGNIQSIYLLFNGMSIKVLDVEGGVPLGVIKDHVVSLSKIDGGRLEPQPQIEYYKMEIPTWLINNINCGGLRIEPCYYNTHDEDSSDNIPPHFREENNSNVLSRNETNPVIEYKQIAEDTQLTPAKKYNPFKKQ</sequence>
<dbReference type="PANTHER" id="PTHR19932:SF10">
    <property type="entry name" value="WD REPEAT AND HMG-BOX DNA-BINDING PROTEIN 1"/>
    <property type="match status" value="1"/>
</dbReference>
<dbReference type="Proteomes" id="UP001516464">
    <property type="component" value="Unassembled WGS sequence"/>
</dbReference>
<keyword evidence="4" id="KW-1185">Reference proteome</keyword>
<evidence type="ECO:0000256" key="1">
    <source>
        <dbReference type="SAM" id="MobiDB-lite"/>
    </source>
</evidence>
<name>A0ABQ7HZH8_9MICR</name>
<feature type="domain" description="WDHD1/CFT4 second beta-propeller" evidence="2">
    <location>
        <begin position="382"/>
        <end position="529"/>
    </location>
</feature>
<dbReference type="InterPro" id="IPR015943">
    <property type="entry name" value="WD40/YVTN_repeat-like_dom_sf"/>
</dbReference>
<protein>
    <recommendedName>
        <fullName evidence="2">WDHD1/CFT4 second beta-propeller domain-containing protein</fullName>
    </recommendedName>
</protein>
<dbReference type="InterPro" id="IPR036322">
    <property type="entry name" value="WD40_repeat_dom_sf"/>
</dbReference>
<feature type="region of interest" description="Disordered" evidence="1">
    <location>
        <begin position="641"/>
        <end position="662"/>
    </location>
</feature>
<dbReference type="PANTHER" id="PTHR19932">
    <property type="entry name" value="WD REPEAT AND HMG-BOX DNA BINDING PROTEIN"/>
    <property type="match status" value="1"/>
</dbReference>
<reference evidence="3 4" key="1">
    <citation type="submission" date="2019-01" db="EMBL/GenBank/DDBJ databases">
        <title>Genomes sequencing and comparative genomics of infectious freshwater microsporidia, Cucumispora dikerogammari and Thelohania contejeani.</title>
        <authorList>
            <person name="Cormier A."/>
            <person name="Giraud I."/>
            <person name="Wattier R."/>
            <person name="Teixeira M."/>
            <person name="Grandjean F."/>
            <person name="Rigaud T."/>
            <person name="Cordaux R."/>
        </authorList>
    </citation>
    <scope>NUCLEOTIDE SEQUENCE [LARGE SCALE GENOMIC DNA]</scope>
    <source>
        <strain evidence="3">T1</strain>
        <tissue evidence="3">Spores</tissue>
    </source>
</reference>
<dbReference type="InterPro" id="IPR022100">
    <property type="entry name" value="WDHD1/CFT4_beta-prop_2nd"/>
</dbReference>
<evidence type="ECO:0000313" key="4">
    <source>
        <dbReference type="Proteomes" id="UP001516464"/>
    </source>
</evidence>
<accession>A0ABQ7HZH8</accession>
<evidence type="ECO:0000259" key="2">
    <source>
        <dbReference type="Pfam" id="PF12341"/>
    </source>
</evidence>
<organism evidence="3 4">
    <name type="scientific">Astathelohania contejeani</name>
    <dbReference type="NCBI Taxonomy" id="164912"/>
    <lineage>
        <taxon>Eukaryota</taxon>
        <taxon>Fungi</taxon>
        <taxon>Fungi incertae sedis</taxon>
        <taxon>Microsporidia</taxon>
        <taxon>Astathelohaniidae</taxon>
        <taxon>Astathelohania</taxon>
    </lineage>
</organism>
<dbReference type="EMBL" id="SBIQ01000071">
    <property type="protein sequence ID" value="KAF7683590.1"/>
    <property type="molecule type" value="Genomic_DNA"/>
</dbReference>
<dbReference type="Gene3D" id="2.130.10.10">
    <property type="entry name" value="YVTN repeat-like/Quinoprotein amine dehydrogenase"/>
    <property type="match status" value="1"/>
</dbReference>
<comment type="caution">
    <text evidence="3">The sequence shown here is derived from an EMBL/GenBank/DDBJ whole genome shotgun (WGS) entry which is preliminary data.</text>
</comment>
<evidence type="ECO:0000313" key="3">
    <source>
        <dbReference type="EMBL" id="KAF7683590.1"/>
    </source>
</evidence>
<dbReference type="Pfam" id="PF12341">
    <property type="entry name" value="Mcl1_mid"/>
    <property type="match status" value="1"/>
</dbReference>
<proteinExistence type="predicted"/>
<dbReference type="SUPFAM" id="SSF50978">
    <property type="entry name" value="WD40 repeat-like"/>
    <property type="match status" value="1"/>
</dbReference>
<gene>
    <name evidence="3" type="ORF">TCON_1208</name>
</gene>